<evidence type="ECO:0008006" key="3">
    <source>
        <dbReference type="Google" id="ProtNLM"/>
    </source>
</evidence>
<name>F5SY22_9GAMM</name>
<organism evidence="1 2">
    <name type="scientific">Methylophaga aminisulfidivorans MP</name>
    <dbReference type="NCBI Taxonomy" id="1026882"/>
    <lineage>
        <taxon>Bacteria</taxon>
        <taxon>Pseudomonadati</taxon>
        <taxon>Pseudomonadota</taxon>
        <taxon>Gammaproteobacteria</taxon>
        <taxon>Thiotrichales</taxon>
        <taxon>Piscirickettsiaceae</taxon>
        <taxon>Methylophaga</taxon>
    </lineage>
</organism>
<comment type="caution">
    <text evidence="1">The sequence shown here is derived from an EMBL/GenBank/DDBJ whole genome shotgun (WGS) entry which is preliminary data.</text>
</comment>
<evidence type="ECO:0000313" key="1">
    <source>
        <dbReference type="EMBL" id="EGL54196.1"/>
    </source>
</evidence>
<dbReference type="STRING" id="1026882.MAMP_00565"/>
<gene>
    <name evidence="1" type="ORF">MAMP_00565</name>
</gene>
<sequence>MSIIRTDAQADALEILKLIIQTADFYRAMGEQLSAENIQHSLFTIADERETFIESFQHIIKELGDMPSTPDADREWIEEIGGKLTQLFADNPKRAIENKCLEKDELLVNIVNTTTLGEHSTDIKQRLDALNQHLKSSKVRLAGD</sequence>
<protein>
    <recommendedName>
        <fullName evidence="3">DUF2383 domain-containing protein</fullName>
    </recommendedName>
</protein>
<accession>F5SY22</accession>
<proteinExistence type="predicted"/>
<keyword evidence="2" id="KW-1185">Reference proteome</keyword>
<reference evidence="1 2" key="1">
    <citation type="journal article" date="2011" name="J. Bacteriol.">
        <title>Draft genome sequence of Methylophaga aminisulfidivorans MP T.</title>
        <authorList>
            <person name="Han G.H."/>
            <person name="Kim W."/>
            <person name="Chun J."/>
            <person name="Kim S.W."/>
        </authorList>
    </citation>
    <scope>NUCLEOTIDE SEQUENCE [LARGE SCALE GENOMIC DNA]</scope>
    <source>
        <strain evidence="2">MP(T)</strain>
    </source>
</reference>
<dbReference type="EMBL" id="AFIG01000001">
    <property type="protein sequence ID" value="EGL54196.1"/>
    <property type="molecule type" value="Genomic_DNA"/>
</dbReference>
<evidence type="ECO:0000313" key="2">
    <source>
        <dbReference type="Proteomes" id="UP000003544"/>
    </source>
</evidence>
<dbReference type="Proteomes" id="UP000003544">
    <property type="component" value="Unassembled WGS sequence"/>
</dbReference>
<dbReference type="RefSeq" id="WP_007144082.1">
    <property type="nucleotide sequence ID" value="NZ_AFIG01000001.1"/>
</dbReference>
<dbReference type="InterPro" id="IPR012347">
    <property type="entry name" value="Ferritin-like"/>
</dbReference>
<dbReference type="OrthoDB" id="5568629at2"/>
<dbReference type="Gene3D" id="1.20.1260.10">
    <property type="match status" value="1"/>
</dbReference>
<dbReference type="AlphaFoldDB" id="F5SY22"/>